<sequence>MNMKEEIYIFLASIPAWKIVSYKIIWERFGIHPRYVARIMASNKNPDIYPCYKVINADWKIWWYNLWVEEKIRRLEKDRIEIIDWKIGSSYFWNLKDR</sequence>
<dbReference type="GO" id="GO:0032259">
    <property type="term" value="P:methylation"/>
    <property type="evidence" value="ECO:0007669"/>
    <property type="project" value="UniProtKB-KW"/>
</dbReference>
<dbReference type="Gene3D" id="1.10.10.10">
    <property type="entry name" value="Winged helix-like DNA-binding domain superfamily/Winged helix DNA-binding domain"/>
    <property type="match status" value="1"/>
</dbReference>
<name>K2GVX4_9BACT</name>
<dbReference type="InterPro" id="IPR036217">
    <property type="entry name" value="MethylDNA_cys_MeTrfase_DNAb"/>
</dbReference>
<dbReference type="Pfam" id="PF01035">
    <property type="entry name" value="DNA_binding_1"/>
    <property type="match status" value="1"/>
</dbReference>
<keyword evidence="3" id="KW-0808">Transferase</keyword>
<evidence type="ECO:0000259" key="2">
    <source>
        <dbReference type="Pfam" id="PF01035"/>
    </source>
</evidence>
<evidence type="ECO:0000256" key="1">
    <source>
        <dbReference type="ARBA" id="ARBA00022763"/>
    </source>
</evidence>
<dbReference type="GO" id="GO:0006281">
    <property type="term" value="P:DNA repair"/>
    <property type="evidence" value="ECO:0007669"/>
    <property type="project" value="InterPro"/>
</dbReference>
<dbReference type="SUPFAM" id="SSF46767">
    <property type="entry name" value="Methylated DNA-protein cysteine methyltransferase, C-terminal domain"/>
    <property type="match status" value="1"/>
</dbReference>
<dbReference type="GO" id="GO:0008168">
    <property type="term" value="F:methyltransferase activity"/>
    <property type="evidence" value="ECO:0007669"/>
    <property type="project" value="UniProtKB-KW"/>
</dbReference>
<dbReference type="InterPro" id="IPR014048">
    <property type="entry name" value="MethylDNA_cys_MeTrfase_DNA-bd"/>
</dbReference>
<gene>
    <name evidence="3" type="ORF">ACD_3C00198G0004</name>
</gene>
<keyword evidence="3" id="KW-0489">Methyltransferase</keyword>
<keyword evidence="1" id="KW-0227">DNA damage</keyword>
<protein>
    <submittedName>
        <fullName evidence="3">Methylated-DNA-[protein]-cysteine S-methyltransferase DNA binding protein</fullName>
    </submittedName>
</protein>
<organism evidence="3">
    <name type="scientific">uncultured bacterium</name>
    <name type="common">gcode 4</name>
    <dbReference type="NCBI Taxonomy" id="1234023"/>
    <lineage>
        <taxon>Bacteria</taxon>
        <taxon>environmental samples</taxon>
    </lineage>
</organism>
<proteinExistence type="predicted"/>
<evidence type="ECO:0000313" key="3">
    <source>
        <dbReference type="EMBL" id="EKE27490.1"/>
    </source>
</evidence>
<dbReference type="EMBL" id="AMFJ01000472">
    <property type="protein sequence ID" value="EKE27490.1"/>
    <property type="molecule type" value="Genomic_DNA"/>
</dbReference>
<dbReference type="InterPro" id="IPR036388">
    <property type="entry name" value="WH-like_DNA-bd_sf"/>
</dbReference>
<dbReference type="AlphaFoldDB" id="K2GVX4"/>
<comment type="caution">
    <text evidence="3">The sequence shown here is derived from an EMBL/GenBank/DDBJ whole genome shotgun (WGS) entry which is preliminary data.</text>
</comment>
<accession>K2GVX4</accession>
<reference evidence="3" key="1">
    <citation type="journal article" date="2012" name="Science">
        <title>Fermentation, hydrogen, and sulfur metabolism in multiple uncultivated bacterial phyla.</title>
        <authorList>
            <person name="Wrighton K.C."/>
            <person name="Thomas B.C."/>
            <person name="Sharon I."/>
            <person name="Miller C.S."/>
            <person name="Castelle C.J."/>
            <person name="VerBerkmoes N.C."/>
            <person name="Wilkins M.J."/>
            <person name="Hettich R.L."/>
            <person name="Lipton M.S."/>
            <person name="Williams K.H."/>
            <person name="Long P.E."/>
            <person name="Banfield J.F."/>
        </authorList>
    </citation>
    <scope>NUCLEOTIDE SEQUENCE [LARGE SCALE GENOMIC DNA]</scope>
</reference>
<feature type="domain" description="Methylated-DNA-[protein]-cysteine S-methyltransferase DNA binding" evidence="2">
    <location>
        <begin position="3"/>
        <end position="79"/>
    </location>
</feature>